<dbReference type="Proteomes" id="UP000029488">
    <property type="component" value="Plasmid pMP1046A"/>
</dbReference>
<dbReference type="AlphaFoldDB" id="A0A089QKP9"/>
<dbReference type="KEGG" id="lsj:LSJ_2108"/>
<proteinExistence type="inferred from homology"/>
<name>A0A089QKP9_9LACO</name>
<dbReference type="EMBL" id="CP007647">
    <property type="protein sequence ID" value="AIR11521.1"/>
    <property type="molecule type" value="Genomic_DNA"/>
</dbReference>
<reference evidence="4" key="4">
    <citation type="submission" date="2023-04" db="EMBL/GenBank/DDBJ databases">
        <title>Four porcine-derived lactic acid bacteria strains analyses and their evaluation as potential probiotics based on genomics.</title>
        <authorList>
            <person name="Niu D."/>
        </authorList>
    </citation>
    <scope>NUCLEOTIDE SEQUENCE</scope>
    <source>
        <strain evidence="4">ZSA5</strain>
    </source>
</reference>
<evidence type="ECO:0000313" key="5">
    <source>
        <dbReference type="Proteomes" id="UP000029488"/>
    </source>
</evidence>
<dbReference type="Proteomes" id="UP000759256">
    <property type="component" value="Unassembled WGS sequence"/>
</dbReference>
<dbReference type="RefSeq" id="WP_044005722.1">
    <property type="nucleotide sequence ID" value="NZ_CP007647.1"/>
</dbReference>
<keyword evidence="2" id="KW-0614">Plasmid</keyword>
<evidence type="ECO:0000313" key="4">
    <source>
        <dbReference type="EMBL" id="WII29337.1"/>
    </source>
</evidence>
<reference evidence="2 5" key="1">
    <citation type="journal article" date="2014" name="BMC Genomics">
        <title>Unusual genome complexity in Lactobacillus salivarius JCM1046.</title>
        <authorList>
            <person name="Raftis E.J."/>
            <person name="Forde B.M."/>
            <person name="Claesson M.J."/>
            <person name="O'Toole P.W."/>
        </authorList>
    </citation>
    <scope>NUCLEOTIDE SEQUENCE [LARGE SCALE GENOMIC DNA]</scope>
    <source>
        <strain evidence="2 5">JCM1046</strain>
        <plasmid evidence="2 5">pMP1046A</plasmid>
    </source>
</reference>
<dbReference type="InterPro" id="IPR009620">
    <property type="entry name" value="UPF0236"/>
</dbReference>
<evidence type="ECO:0000313" key="2">
    <source>
        <dbReference type="EMBL" id="AIR11521.1"/>
    </source>
</evidence>
<sequence>MIDQMERKLVNLAFSSKTNIEFEEKMTEIIYQEISKVVSRVFEEIDNQLVTNTKAKGYEIERRDNRIIQFLFGDVEFSRRLYKKGKSSLYALDDYLGFEARVRYSQLVQSKITRLTSRGEFAKISEAVNMLTPLSISAHGVHQITQRVSQKIKNYEECKGEFITNDKKKLPVLYLEGDAILIKDRSGKGELLTLHRYQVHEGVIKNGNRSKCINKYLASGFSRKKAFNEMLNYLHSHYDLSNTIILSCSDGGSGYEPSVFYELALGCKHYEHFLDRYHLMRKIDERTYFCKQKLVDKLKRAIRSYSKKDVDLILDTMESIADVRKDSIQAIEYIRLLRRYIRRNWKYIKPIGKRELPGIENYKGLGTFESNHRPFSYRMKKQGRAWSKKGAENMVRVINSINNGDFSEAISVNWEKKLEKILDIEVDMRELLNNEFENHQIKQGRIVNYGSSSSSFGRFKKRIME</sequence>
<dbReference type="EMBL" id="CP123971">
    <property type="protein sequence ID" value="WII29337.1"/>
    <property type="molecule type" value="Genomic_DNA"/>
</dbReference>
<evidence type="ECO:0000256" key="1">
    <source>
        <dbReference type="ARBA" id="ARBA00006539"/>
    </source>
</evidence>
<dbReference type="Pfam" id="PF06782">
    <property type="entry name" value="UPF0236"/>
    <property type="match status" value="1"/>
</dbReference>
<comment type="similarity">
    <text evidence="1">Belongs to the UPF0236 family.</text>
</comment>
<organism evidence="2 5">
    <name type="scientific">Ligilactobacillus salivarius</name>
    <dbReference type="NCBI Taxonomy" id="1624"/>
    <lineage>
        <taxon>Bacteria</taxon>
        <taxon>Bacillati</taxon>
        <taxon>Bacillota</taxon>
        <taxon>Bacilli</taxon>
        <taxon>Lactobacillales</taxon>
        <taxon>Lactobacillaceae</taxon>
        <taxon>Ligilactobacillus</taxon>
    </lineage>
</organism>
<evidence type="ECO:0000313" key="3">
    <source>
        <dbReference type="EMBL" id="HJG15519.1"/>
    </source>
</evidence>
<reference evidence="3" key="2">
    <citation type="journal article" date="2021" name="PeerJ">
        <title>Extensive microbial diversity within the chicken gut microbiome revealed by metagenomics and culture.</title>
        <authorList>
            <person name="Gilroy R."/>
            <person name="Ravi A."/>
            <person name="Getino M."/>
            <person name="Pursley I."/>
            <person name="Horton D.L."/>
            <person name="Alikhan N.F."/>
            <person name="Baker D."/>
            <person name="Gharbi K."/>
            <person name="Hall N."/>
            <person name="Watson M."/>
            <person name="Adriaenssens E.M."/>
            <person name="Foster-Nyarko E."/>
            <person name="Jarju S."/>
            <person name="Secka A."/>
            <person name="Antonio M."/>
            <person name="Oren A."/>
            <person name="Chaudhuri R.R."/>
            <person name="La Ragione R."/>
            <person name="Hildebrand F."/>
            <person name="Pallen M.J."/>
        </authorList>
    </citation>
    <scope>NUCLEOTIDE SEQUENCE</scope>
    <source>
        <strain evidence="3">CHK189-29639</strain>
    </source>
</reference>
<dbReference type="EMBL" id="DYVK01000049">
    <property type="protein sequence ID" value="HJG15519.1"/>
    <property type="molecule type" value="Genomic_DNA"/>
</dbReference>
<protein>
    <submittedName>
        <fullName evidence="3">ISLre2 family transposase</fullName>
    </submittedName>
</protein>
<dbReference type="NCBIfam" id="NF033529">
    <property type="entry name" value="transpos_ISLre2"/>
    <property type="match status" value="1"/>
</dbReference>
<dbReference type="Proteomes" id="UP001231316">
    <property type="component" value="Chromosome"/>
</dbReference>
<reference evidence="3" key="3">
    <citation type="submission" date="2021-09" db="EMBL/GenBank/DDBJ databases">
        <authorList>
            <person name="Gilroy R."/>
        </authorList>
    </citation>
    <scope>NUCLEOTIDE SEQUENCE</scope>
    <source>
        <strain evidence="3">CHK189-29639</strain>
    </source>
</reference>
<gene>
    <name evidence="3" type="ORF">K8V06_05195</name>
    <name evidence="2" type="ORF">LSJ_2108</name>
    <name evidence="4" type="ORF">QFE45_04310</name>
</gene>
<geneLocation type="plasmid" evidence="2 5">
    <name>pMP1046A</name>
</geneLocation>
<accession>A0A089QKP9</accession>